<dbReference type="RefSeq" id="WP_311666556.1">
    <property type="nucleotide sequence ID" value="NZ_JAVREO010000004.1"/>
</dbReference>
<reference evidence="3" key="1">
    <citation type="submission" date="2023-07" db="EMBL/GenBank/DDBJ databases">
        <title>30 novel species of actinomycetes from the DSMZ collection.</title>
        <authorList>
            <person name="Nouioui I."/>
        </authorList>
    </citation>
    <scope>NUCLEOTIDE SEQUENCE [LARGE SCALE GENOMIC DNA]</scope>
    <source>
        <strain evidence="3">DSM 44915</strain>
    </source>
</reference>
<dbReference type="Proteomes" id="UP001183410">
    <property type="component" value="Unassembled WGS sequence"/>
</dbReference>
<proteinExistence type="predicted"/>
<protein>
    <submittedName>
        <fullName evidence="2">Carboxymuconolactone decarboxylase family protein</fullName>
    </submittedName>
</protein>
<name>A0ABU2JQQ7_9ACTN</name>
<keyword evidence="3" id="KW-1185">Reference proteome</keyword>
<organism evidence="2 3">
    <name type="scientific">Streptomyces chisholmiae</name>
    <dbReference type="NCBI Taxonomy" id="3075540"/>
    <lineage>
        <taxon>Bacteria</taxon>
        <taxon>Bacillati</taxon>
        <taxon>Actinomycetota</taxon>
        <taxon>Actinomycetes</taxon>
        <taxon>Kitasatosporales</taxon>
        <taxon>Streptomycetaceae</taxon>
        <taxon>Streptomyces</taxon>
    </lineage>
</organism>
<dbReference type="SUPFAM" id="SSF69118">
    <property type="entry name" value="AhpD-like"/>
    <property type="match status" value="1"/>
</dbReference>
<dbReference type="InterPro" id="IPR003779">
    <property type="entry name" value="CMD-like"/>
</dbReference>
<dbReference type="InterPro" id="IPR029032">
    <property type="entry name" value="AhpD-like"/>
</dbReference>
<dbReference type="InterPro" id="IPR004675">
    <property type="entry name" value="AhpD_core"/>
</dbReference>
<dbReference type="PANTHER" id="PTHR34846">
    <property type="entry name" value="4-CARBOXYMUCONOLACTONE DECARBOXYLASE FAMILY PROTEIN (AFU_ORTHOLOGUE AFUA_6G11590)"/>
    <property type="match status" value="1"/>
</dbReference>
<accession>A0ABU2JQQ7</accession>
<dbReference type="Gene3D" id="1.20.1290.10">
    <property type="entry name" value="AhpD-like"/>
    <property type="match status" value="1"/>
</dbReference>
<gene>
    <name evidence="2" type="ORF">RM844_09565</name>
</gene>
<dbReference type="NCBIfam" id="TIGR00778">
    <property type="entry name" value="ahpD_dom"/>
    <property type="match status" value="1"/>
</dbReference>
<feature type="domain" description="Carboxymuconolactone decarboxylase-like" evidence="1">
    <location>
        <begin position="13"/>
        <end position="90"/>
    </location>
</feature>
<dbReference type="PANTHER" id="PTHR34846:SF10">
    <property type="entry name" value="CYTOPLASMIC PROTEIN"/>
    <property type="match status" value="1"/>
</dbReference>
<evidence type="ECO:0000313" key="2">
    <source>
        <dbReference type="EMBL" id="MDT0266543.1"/>
    </source>
</evidence>
<evidence type="ECO:0000259" key="1">
    <source>
        <dbReference type="Pfam" id="PF02627"/>
    </source>
</evidence>
<dbReference type="EMBL" id="JAVREO010000004">
    <property type="protein sequence ID" value="MDT0266543.1"/>
    <property type="molecule type" value="Genomic_DNA"/>
</dbReference>
<dbReference type="Pfam" id="PF02627">
    <property type="entry name" value="CMD"/>
    <property type="match status" value="1"/>
</dbReference>
<comment type="caution">
    <text evidence="2">The sequence shown here is derived from an EMBL/GenBank/DDBJ whole genome shotgun (WGS) entry which is preliminary data.</text>
</comment>
<evidence type="ECO:0000313" key="3">
    <source>
        <dbReference type="Proteomes" id="UP001183410"/>
    </source>
</evidence>
<sequence length="157" mass="16705">MTDPRFDWDQAAPGVTEALARLDGLAARGLDPTLAQLVRLRVSHLNGCAYCVELHGRQARTAGESAERLASLAGPGAATSGLFSEREAVALELAEWMARLAERGPLPEEVYQRAATVLPIAEVARLVAVATTTNAWNRLATAAALPPRRTDPSRAVP</sequence>